<dbReference type="EMBL" id="JARBJD010000054">
    <property type="protein sequence ID" value="KAK2956626.1"/>
    <property type="molecule type" value="Genomic_DNA"/>
</dbReference>
<dbReference type="InterPro" id="IPR036915">
    <property type="entry name" value="Cyclin-like_sf"/>
</dbReference>
<accession>A0ABQ9XYR2</accession>
<dbReference type="InterPro" id="IPR006671">
    <property type="entry name" value="Cyclin_N"/>
</dbReference>
<dbReference type="SUPFAM" id="SSF47954">
    <property type="entry name" value="Cyclin-like"/>
    <property type="match status" value="2"/>
</dbReference>
<dbReference type="Gene3D" id="1.10.472.10">
    <property type="entry name" value="Cyclin-like"/>
    <property type="match status" value="2"/>
</dbReference>
<proteinExistence type="inferred from homology"/>
<feature type="region of interest" description="Disordered" evidence="3">
    <location>
        <begin position="1"/>
        <end position="22"/>
    </location>
</feature>
<dbReference type="InterPro" id="IPR013763">
    <property type="entry name" value="Cyclin-like_dom"/>
</dbReference>
<protein>
    <submittedName>
        <fullName evidence="6">G2/mitotic-specific cyclin-A</fullName>
    </submittedName>
</protein>
<dbReference type="Pfam" id="PF02984">
    <property type="entry name" value="Cyclin_C"/>
    <property type="match status" value="1"/>
</dbReference>
<dbReference type="InterPro" id="IPR004367">
    <property type="entry name" value="Cyclin_C-dom"/>
</dbReference>
<dbReference type="Proteomes" id="UP001281761">
    <property type="component" value="Unassembled WGS sequence"/>
</dbReference>
<dbReference type="SMART" id="SM01332">
    <property type="entry name" value="Cyclin_C"/>
    <property type="match status" value="1"/>
</dbReference>
<keyword evidence="7" id="KW-1185">Reference proteome</keyword>
<evidence type="ECO:0000256" key="2">
    <source>
        <dbReference type="RuleBase" id="RU000383"/>
    </source>
</evidence>
<comment type="similarity">
    <text evidence="2">Belongs to the cyclin family.</text>
</comment>
<evidence type="ECO:0000256" key="1">
    <source>
        <dbReference type="ARBA" id="ARBA00023127"/>
    </source>
</evidence>
<dbReference type="InterPro" id="IPR039361">
    <property type="entry name" value="Cyclin"/>
</dbReference>
<keyword evidence="1 2" id="KW-0195">Cyclin</keyword>
<evidence type="ECO:0000259" key="5">
    <source>
        <dbReference type="SMART" id="SM01332"/>
    </source>
</evidence>
<dbReference type="PANTHER" id="PTHR10177">
    <property type="entry name" value="CYCLINS"/>
    <property type="match status" value="1"/>
</dbReference>
<evidence type="ECO:0000256" key="3">
    <source>
        <dbReference type="SAM" id="MobiDB-lite"/>
    </source>
</evidence>
<feature type="domain" description="Cyclin C-terminal" evidence="5">
    <location>
        <begin position="270"/>
        <end position="400"/>
    </location>
</feature>
<evidence type="ECO:0000313" key="7">
    <source>
        <dbReference type="Proteomes" id="UP001281761"/>
    </source>
</evidence>
<gene>
    <name evidence="6" type="ORF">BLNAU_8466</name>
</gene>
<dbReference type="Pfam" id="PF00134">
    <property type="entry name" value="Cyclin_N"/>
    <property type="match status" value="1"/>
</dbReference>
<evidence type="ECO:0000313" key="6">
    <source>
        <dbReference type="EMBL" id="KAK2956626.1"/>
    </source>
</evidence>
<reference evidence="6 7" key="1">
    <citation type="journal article" date="2022" name="bioRxiv">
        <title>Genomics of Preaxostyla Flagellates Illuminates Evolutionary Transitions and the Path Towards Mitochondrial Loss.</title>
        <authorList>
            <person name="Novak L.V.F."/>
            <person name="Treitli S.C."/>
            <person name="Pyrih J."/>
            <person name="Halakuc P."/>
            <person name="Pipaliya S.V."/>
            <person name="Vacek V."/>
            <person name="Brzon O."/>
            <person name="Soukal P."/>
            <person name="Eme L."/>
            <person name="Dacks J.B."/>
            <person name="Karnkowska A."/>
            <person name="Elias M."/>
            <person name="Hampl V."/>
        </authorList>
    </citation>
    <scope>NUCLEOTIDE SEQUENCE [LARGE SCALE GENOMIC DNA]</scope>
    <source>
        <strain evidence="6">NAU3</strain>
        <tissue evidence="6">Gut</tissue>
    </source>
</reference>
<organism evidence="6 7">
    <name type="scientific">Blattamonas nauphoetae</name>
    <dbReference type="NCBI Taxonomy" id="2049346"/>
    <lineage>
        <taxon>Eukaryota</taxon>
        <taxon>Metamonada</taxon>
        <taxon>Preaxostyla</taxon>
        <taxon>Oxymonadida</taxon>
        <taxon>Blattamonas</taxon>
    </lineage>
</organism>
<dbReference type="SMART" id="SM00385">
    <property type="entry name" value="CYCLIN"/>
    <property type="match status" value="2"/>
</dbReference>
<feature type="domain" description="Cyclin-like" evidence="4">
    <location>
        <begin position="176"/>
        <end position="261"/>
    </location>
</feature>
<comment type="caution">
    <text evidence="6">The sequence shown here is derived from an EMBL/GenBank/DDBJ whole genome shotgun (WGS) entry which is preliminary data.</text>
</comment>
<feature type="domain" description="Cyclin-like" evidence="4">
    <location>
        <begin position="274"/>
        <end position="366"/>
    </location>
</feature>
<sequence>MTSMIQAAEEPILEKNRQSDDIIPQQPETSITSLSFEEFSRQLSENDILGLYPYSAASINYSLNNLDGPLETPDSPYLYCLMQKKTTKFTELQQLSSTEDKGQFVQPLYLEPESTNGKVLNIDGSEDEDTDGISPYANIVFYNMFKSERKHRPLYDYFSLIQNGSINWLMRAVLIEWILDVIRELGLTMSTFFLAIDYTDRFLSSVRIKEKHLQVLGLCSLFLAGKIDEVVFHKTAEDFVWMSEETVTKAELLKMEEYLLTSLQFHLIVPTPFSFAPRFLKADQNSNRTIEYLLEYYLHLSALCPETLRFLPSTIAASCLFLAHFAENYTNNKTIDDWEELWTPTLQFYTNHSLSSLTSCIFSLHNFIVNVYPRHRAQLPSIYSSYANPAKGRVSSLFSLPRTLPRAFTDGPHDDDARSSVFIIPLQCLNEIHAAL</sequence>
<name>A0ABQ9XYR2_9EUKA</name>
<evidence type="ECO:0000259" key="4">
    <source>
        <dbReference type="SMART" id="SM00385"/>
    </source>
</evidence>